<evidence type="ECO:0000256" key="1">
    <source>
        <dbReference type="SAM" id="MobiDB-lite"/>
    </source>
</evidence>
<feature type="transmembrane region" description="Helical" evidence="2">
    <location>
        <begin position="124"/>
        <end position="151"/>
    </location>
</feature>
<feature type="transmembrane region" description="Helical" evidence="2">
    <location>
        <begin position="229"/>
        <end position="251"/>
    </location>
</feature>
<feature type="compositionally biased region" description="Pro residues" evidence="1">
    <location>
        <begin position="290"/>
        <end position="312"/>
    </location>
</feature>
<evidence type="ECO:0000313" key="3">
    <source>
        <dbReference type="EMBL" id="UTI65379.1"/>
    </source>
</evidence>
<protein>
    <recommendedName>
        <fullName evidence="5">Spirocyclase, AveC family</fullName>
    </recommendedName>
</protein>
<feature type="transmembrane region" description="Helical" evidence="2">
    <location>
        <begin position="94"/>
        <end position="112"/>
    </location>
</feature>
<feature type="transmembrane region" description="Helical" evidence="2">
    <location>
        <begin position="193"/>
        <end position="217"/>
    </location>
</feature>
<feature type="compositionally biased region" description="Low complexity" evidence="1">
    <location>
        <begin position="279"/>
        <end position="289"/>
    </location>
</feature>
<gene>
    <name evidence="3" type="ORF">NBH00_03995</name>
</gene>
<feature type="region of interest" description="Disordered" evidence="1">
    <location>
        <begin position="279"/>
        <end position="312"/>
    </location>
</feature>
<feature type="transmembrane region" description="Helical" evidence="2">
    <location>
        <begin position="20"/>
        <end position="40"/>
    </location>
</feature>
<dbReference type="EMBL" id="CP098502">
    <property type="protein sequence ID" value="UTI65379.1"/>
    <property type="molecule type" value="Genomic_DNA"/>
</dbReference>
<keyword evidence="2" id="KW-0472">Membrane</keyword>
<evidence type="ECO:0000256" key="2">
    <source>
        <dbReference type="SAM" id="Phobius"/>
    </source>
</evidence>
<organism evidence="3 4">
    <name type="scientific">Paraconexibacter antarcticus</name>
    <dbReference type="NCBI Taxonomy" id="2949664"/>
    <lineage>
        <taxon>Bacteria</taxon>
        <taxon>Bacillati</taxon>
        <taxon>Actinomycetota</taxon>
        <taxon>Thermoleophilia</taxon>
        <taxon>Solirubrobacterales</taxon>
        <taxon>Paraconexibacteraceae</taxon>
        <taxon>Paraconexibacter</taxon>
    </lineage>
</organism>
<keyword evidence="4" id="KW-1185">Reference proteome</keyword>
<reference evidence="3 4" key="1">
    <citation type="submission" date="2022-06" db="EMBL/GenBank/DDBJ databases">
        <title>Paraconexibacter antarcticus.</title>
        <authorList>
            <person name="Kim C.S."/>
        </authorList>
    </citation>
    <scope>NUCLEOTIDE SEQUENCE [LARGE SCALE GENOMIC DNA]</scope>
    <source>
        <strain evidence="3 4">02-257</strain>
    </source>
</reference>
<evidence type="ECO:0008006" key="5">
    <source>
        <dbReference type="Google" id="ProtNLM"/>
    </source>
</evidence>
<evidence type="ECO:0000313" key="4">
    <source>
        <dbReference type="Proteomes" id="UP001056035"/>
    </source>
</evidence>
<feature type="transmembrane region" description="Helical" evidence="2">
    <location>
        <begin position="163"/>
        <end position="186"/>
    </location>
</feature>
<keyword evidence="2" id="KW-1133">Transmembrane helix</keyword>
<name>A0ABY5DXT7_9ACTN</name>
<dbReference type="Proteomes" id="UP001056035">
    <property type="component" value="Chromosome"/>
</dbReference>
<feature type="transmembrane region" description="Helical" evidence="2">
    <location>
        <begin position="47"/>
        <end position="64"/>
    </location>
</feature>
<proteinExistence type="predicted"/>
<sequence length="312" mass="32830">MAFIDQVDPNAPTRAVNHLAQTIETAACWGIAAVLIVYVFRLSRRQGTWLPLALPLAAALNSFGEPLFDRGYHLFWYAPGQWTLVSTFGFPQPVWVMSAYIIVYAIPGLVVMQKVRDGVSRQWIFKAFGVISLAVATWESLAIYAGTYTYYGDHPFRAGEYPAWLGVMEGAHITVWAVLVGVLAPVIAKGPRVLLAVPLFAVAFATVMYGAGLPGLAVTNAHPMPTAGLYLGATASMALAAVMVWLVAQLLPSERGAARDVPALLRHLADRLSAGAPAAPAAAPGAAPAPVAPAPAAPAPATPAPEPPLAAH</sequence>
<dbReference type="RefSeq" id="WP_254572060.1">
    <property type="nucleotide sequence ID" value="NZ_CP098502.1"/>
</dbReference>
<keyword evidence="2" id="KW-0812">Transmembrane</keyword>
<accession>A0ABY5DXT7</accession>